<evidence type="ECO:0000256" key="1">
    <source>
        <dbReference type="ARBA" id="ARBA00023143"/>
    </source>
</evidence>
<dbReference type="PANTHER" id="PTHR42792:SF1">
    <property type="entry name" value="FLAGELLAR HOOK-ASSOCIATED PROTEIN 3"/>
    <property type="match status" value="1"/>
</dbReference>
<dbReference type="GO" id="GO:0071973">
    <property type="term" value="P:bacterial-type flagellum-dependent cell motility"/>
    <property type="evidence" value="ECO:0007669"/>
    <property type="project" value="InterPro"/>
</dbReference>
<dbReference type="InterPro" id="IPR001029">
    <property type="entry name" value="Flagellin_N"/>
</dbReference>
<keyword evidence="4" id="KW-0969">Cilium</keyword>
<keyword evidence="4" id="KW-0966">Cell projection</keyword>
<keyword evidence="4" id="KW-0282">Flagellum</keyword>
<proteinExistence type="predicted"/>
<reference evidence="4" key="1">
    <citation type="submission" date="2018-06" db="EMBL/GenBank/DDBJ databases">
        <authorList>
            <person name="Zhirakovskaya E."/>
        </authorList>
    </citation>
    <scope>NUCLEOTIDE SEQUENCE</scope>
</reference>
<name>A0A3B1APT1_9ZZZZ</name>
<keyword evidence="1" id="KW-0975">Bacterial flagellum</keyword>
<dbReference type="SUPFAM" id="SSF64518">
    <property type="entry name" value="Phase 1 flagellin"/>
    <property type="match status" value="1"/>
</dbReference>
<dbReference type="Pfam" id="PF00669">
    <property type="entry name" value="Flagellin_N"/>
    <property type="match status" value="1"/>
</dbReference>
<accession>A0A3B1APT1</accession>
<dbReference type="InterPro" id="IPR013384">
    <property type="entry name" value="Flagell_FlgL"/>
</dbReference>
<dbReference type="GO" id="GO:0005198">
    <property type="term" value="F:structural molecule activity"/>
    <property type="evidence" value="ECO:0007669"/>
    <property type="project" value="InterPro"/>
</dbReference>
<dbReference type="AlphaFoldDB" id="A0A3B1APT1"/>
<dbReference type="Gene3D" id="1.20.1330.10">
    <property type="entry name" value="f41 fragment of flagellin, N-terminal domain"/>
    <property type="match status" value="1"/>
</dbReference>
<sequence>MRISTAQMQSQAVRSMMDRQVELSYTQQQVATGKRILSPSDDVIGSTQVIALRQNIDTSTQYQENADMAESRLLSEENALTQTINVLQRSRELAIQGNNGSQSAANRTALANEIRQNLAELLALANTVDGNGDYVFAGYNVGTAPFTEVENPVGSGLYDFNYSGDNGQRNLQIGATRQIPVGDPGSDVFVNIPASGGGTQSVFETLEQLALSLESNSPNIAAVGELQSALSHLDGFRAKVGARQNAIDSQRDFNEDVKLEAQKRLADVQDLDYAEAISRLNLQLAGLEASQQSFARIQNLSLFNFL</sequence>
<dbReference type="EMBL" id="UOFU01000346">
    <property type="protein sequence ID" value="VAX03711.1"/>
    <property type="molecule type" value="Genomic_DNA"/>
</dbReference>
<gene>
    <name evidence="4" type="ORF">MNBD_GAMMA20-2143</name>
</gene>
<dbReference type="GO" id="GO:0009424">
    <property type="term" value="C:bacterial-type flagellum hook"/>
    <property type="evidence" value="ECO:0007669"/>
    <property type="project" value="InterPro"/>
</dbReference>
<dbReference type="PRINTS" id="PR00207">
    <property type="entry name" value="FLAGELLIN"/>
</dbReference>
<dbReference type="InterPro" id="IPR046358">
    <property type="entry name" value="Flagellin_C"/>
</dbReference>
<dbReference type="InterPro" id="IPR001492">
    <property type="entry name" value="Flagellin"/>
</dbReference>
<evidence type="ECO:0000259" key="3">
    <source>
        <dbReference type="Pfam" id="PF00700"/>
    </source>
</evidence>
<dbReference type="PANTHER" id="PTHR42792">
    <property type="entry name" value="FLAGELLIN"/>
    <property type="match status" value="1"/>
</dbReference>
<feature type="domain" description="Flagellin C-terminal" evidence="3">
    <location>
        <begin position="226"/>
        <end position="306"/>
    </location>
</feature>
<feature type="domain" description="Flagellin N-terminal" evidence="2">
    <location>
        <begin position="3"/>
        <end position="140"/>
    </location>
</feature>
<evidence type="ECO:0000313" key="4">
    <source>
        <dbReference type="EMBL" id="VAX03711.1"/>
    </source>
</evidence>
<evidence type="ECO:0000259" key="2">
    <source>
        <dbReference type="Pfam" id="PF00669"/>
    </source>
</evidence>
<protein>
    <submittedName>
        <fullName evidence="4">Flagellar hook-associated protein FlgL</fullName>
    </submittedName>
</protein>
<dbReference type="NCBIfam" id="TIGR02550">
    <property type="entry name" value="flagell_flgL"/>
    <property type="match status" value="1"/>
</dbReference>
<organism evidence="4">
    <name type="scientific">hydrothermal vent metagenome</name>
    <dbReference type="NCBI Taxonomy" id="652676"/>
    <lineage>
        <taxon>unclassified sequences</taxon>
        <taxon>metagenomes</taxon>
        <taxon>ecological metagenomes</taxon>
    </lineage>
</organism>
<dbReference type="Pfam" id="PF00700">
    <property type="entry name" value="Flagellin_C"/>
    <property type="match status" value="1"/>
</dbReference>